<reference evidence="2" key="2">
    <citation type="journal article" date="2023" name="IMA Fungus">
        <title>Comparative genomic study of the Penicillium genus elucidates a diverse pangenome and 15 lateral gene transfer events.</title>
        <authorList>
            <person name="Petersen C."/>
            <person name="Sorensen T."/>
            <person name="Nielsen M.R."/>
            <person name="Sondergaard T.E."/>
            <person name="Sorensen J.L."/>
            <person name="Fitzpatrick D.A."/>
            <person name="Frisvad J.C."/>
            <person name="Nielsen K.L."/>
        </authorList>
    </citation>
    <scope>NUCLEOTIDE SEQUENCE</scope>
    <source>
        <strain evidence="2">IBT 29495</strain>
    </source>
</reference>
<keyword evidence="3" id="KW-1185">Reference proteome</keyword>
<feature type="compositionally biased region" description="Polar residues" evidence="1">
    <location>
        <begin position="11"/>
        <end position="34"/>
    </location>
</feature>
<evidence type="ECO:0000313" key="2">
    <source>
        <dbReference type="EMBL" id="KAJ5496620.1"/>
    </source>
</evidence>
<dbReference type="EMBL" id="JAPWDS010000005">
    <property type="protein sequence ID" value="KAJ5496620.1"/>
    <property type="molecule type" value="Genomic_DNA"/>
</dbReference>
<evidence type="ECO:0000256" key="1">
    <source>
        <dbReference type="SAM" id="MobiDB-lite"/>
    </source>
</evidence>
<accession>A0A9W9XQ08</accession>
<evidence type="ECO:0000313" key="3">
    <source>
        <dbReference type="Proteomes" id="UP001149954"/>
    </source>
</evidence>
<feature type="region of interest" description="Disordered" evidence="1">
    <location>
        <begin position="1"/>
        <end position="34"/>
    </location>
</feature>
<dbReference type="Proteomes" id="UP001149954">
    <property type="component" value="Unassembled WGS sequence"/>
</dbReference>
<organism evidence="2 3">
    <name type="scientific">Penicillium fimorum</name>
    <dbReference type="NCBI Taxonomy" id="1882269"/>
    <lineage>
        <taxon>Eukaryota</taxon>
        <taxon>Fungi</taxon>
        <taxon>Dikarya</taxon>
        <taxon>Ascomycota</taxon>
        <taxon>Pezizomycotina</taxon>
        <taxon>Eurotiomycetes</taxon>
        <taxon>Eurotiomycetidae</taxon>
        <taxon>Eurotiales</taxon>
        <taxon>Aspergillaceae</taxon>
        <taxon>Penicillium</taxon>
    </lineage>
</organism>
<sequence length="173" mass="18904">MEAIMPKRLTHSPSNMVLPNGSSSSMRGTTTPSSSLSCATLVDAPLEQSSVEGKLASGDTDANITQRFVIVLEAMQKAGFQDFDVMAVAYYTTQFEKGSLPAMVQCASRSRRLKAMVQELHESTGQWPRWESRGLRESVSEATGESGAPLIITLNNESLSCFKHPSAWKKWSD</sequence>
<comment type="caution">
    <text evidence="2">The sequence shown here is derived from an EMBL/GenBank/DDBJ whole genome shotgun (WGS) entry which is preliminary data.</text>
</comment>
<dbReference type="OrthoDB" id="4367792at2759"/>
<dbReference type="AlphaFoldDB" id="A0A9W9XQ08"/>
<reference evidence="2" key="1">
    <citation type="submission" date="2022-12" db="EMBL/GenBank/DDBJ databases">
        <authorList>
            <person name="Petersen C."/>
        </authorList>
    </citation>
    <scope>NUCLEOTIDE SEQUENCE</scope>
    <source>
        <strain evidence="2">IBT 29495</strain>
    </source>
</reference>
<name>A0A9W9XQ08_9EURO</name>
<gene>
    <name evidence="2" type="ORF">N7463_008607</name>
</gene>
<protein>
    <submittedName>
        <fullName evidence="2">Uncharacterized protein</fullName>
    </submittedName>
</protein>
<proteinExistence type="predicted"/>